<keyword evidence="6" id="KW-1185">Reference proteome</keyword>
<dbReference type="InterPro" id="IPR001611">
    <property type="entry name" value="Leu-rich_rpt"/>
</dbReference>
<dbReference type="InterPro" id="IPR003591">
    <property type="entry name" value="Leu-rich_rpt_typical-subtyp"/>
</dbReference>
<keyword evidence="1" id="KW-0433">Leucine-rich repeat</keyword>
<evidence type="ECO:0000313" key="5">
    <source>
        <dbReference type="EMBL" id="CAJ0943037.1"/>
    </source>
</evidence>
<reference evidence="5" key="1">
    <citation type="submission" date="2023-07" db="EMBL/GenBank/DDBJ databases">
        <authorList>
            <person name="Stuckert A."/>
        </authorList>
    </citation>
    <scope>NUCLEOTIDE SEQUENCE</scope>
</reference>
<comment type="caution">
    <text evidence="5">The sequence shown here is derived from an EMBL/GenBank/DDBJ whole genome shotgun (WGS) entry which is preliminary data.</text>
</comment>
<organism evidence="5 6">
    <name type="scientific">Ranitomeya imitator</name>
    <name type="common">mimic poison frog</name>
    <dbReference type="NCBI Taxonomy" id="111125"/>
    <lineage>
        <taxon>Eukaryota</taxon>
        <taxon>Metazoa</taxon>
        <taxon>Chordata</taxon>
        <taxon>Craniata</taxon>
        <taxon>Vertebrata</taxon>
        <taxon>Euteleostomi</taxon>
        <taxon>Amphibia</taxon>
        <taxon>Batrachia</taxon>
        <taxon>Anura</taxon>
        <taxon>Neobatrachia</taxon>
        <taxon>Hyloidea</taxon>
        <taxon>Dendrobatidae</taxon>
        <taxon>Dendrobatinae</taxon>
        <taxon>Ranitomeya</taxon>
    </lineage>
</organism>
<dbReference type="Gene3D" id="3.80.10.10">
    <property type="entry name" value="Ribonuclease Inhibitor"/>
    <property type="match status" value="2"/>
</dbReference>
<proteinExistence type="predicted"/>
<dbReference type="PANTHER" id="PTHR24369:SF210">
    <property type="entry name" value="CHAOPTIN-RELATED"/>
    <property type="match status" value="1"/>
</dbReference>
<dbReference type="InterPro" id="IPR032675">
    <property type="entry name" value="LRR_dom_sf"/>
</dbReference>
<evidence type="ECO:0000256" key="4">
    <source>
        <dbReference type="SAM" id="Phobius"/>
    </source>
</evidence>
<evidence type="ECO:0000256" key="3">
    <source>
        <dbReference type="ARBA" id="ARBA00022737"/>
    </source>
</evidence>
<dbReference type="InterPro" id="IPR050541">
    <property type="entry name" value="LRR_TM_domain-containing"/>
</dbReference>
<keyword evidence="2" id="KW-0732">Signal</keyword>
<dbReference type="PANTHER" id="PTHR24369">
    <property type="entry name" value="ANTIGEN BSP, PUTATIVE-RELATED"/>
    <property type="match status" value="1"/>
</dbReference>
<dbReference type="PROSITE" id="PS51450">
    <property type="entry name" value="LRR"/>
    <property type="match status" value="4"/>
</dbReference>
<keyword evidence="3" id="KW-0677">Repeat</keyword>
<dbReference type="SMART" id="SM00369">
    <property type="entry name" value="LRR_TYP"/>
    <property type="match status" value="10"/>
</dbReference>
<sequence>MLPAYDSRIFTMIYSRMSIISVILCGYFAEGSNDVSNTTCSFACRCSDDDEVFCYKVGLRSLPSDLPASSMLLNLAGNIIRILPYNTFRDVPALQILWLNQNNLTFLYPGAFIALGNLKELNLSWNPRLTYLHAHTFRGLFSLISLDLSHCNIFDIHPLVFSHVSALEFLDLGSNKMQYIPQALRKLHNLTRLSLENNCIRAVGKNSFKFQLGLEDLNLRRNRIWGIQVEAFSQLNKLSVLNLGHNSISHLPNQLFRGLGQLRIMYLQANKIDQVNCSFNSLVQLKKLHLNNNRITQITHNAFSSLKQLQFLQLNKNNLTSLPSYLFSRMPKLKGVFLSYNPWSCDCSLAWIANWMVNYEGTIRGLNCVFALSYRTTSEVFTHNGVVCIQDDMAEEDTCLESLIDSAPELTVYLYFFTIPLGLSHFIFCVSLL</sequence>
<protein>
    <submittedName>
        <fullName evidence="5">Uncharacterized protein</fullName>
    </submittedName>
</protein>
<dbReference type="SUPFAM" id="SSF52058">
    <property type="entry name" value="L domain-like"/>
    <property type="match status" value="1"/>
</dbReference>
<dbReference type="Pfam" id="PF13855">
    <property type="entry name" value="LRR_8"/>
    <property type="match status" value="3"/>
</dbReference>
<name>A0ABN9LIY5_9NEOB</name>
<keyword evidence="4" id="KW-0472">Membrane</keyword>
<keyword evidence="4" id="KW-0812">Transmembrane</keyword>
<dbReference type="Proteomes" id="UP001176940">
    <property type="component" value="Unassembled WGS sequence"/>
</dbReference>
<evidence type="ECO:0000256" key="1">
    <source>
        <dbReference type="ARBA" id="ARBA00022614"/>
    </source>
</evidence>
<keyword evidence="4" id="KW-1133">Transmembrane helix</keyword>
<evidence type="ECO:0000313" key="6">
    <source>
        <dbReference type="Proteomes" id="UP001176940"/>
    </source>
</evidence>
<evidence type="ECO:0000256" key="2">
    <source>
        <dbReference type="ARBA" id="ARBA00022729"/>
    </source>
</evidence>
<gene>
    <name evidence="5" type="ORF">RIMI_LOCUS9813790</name>
</gene>
<feature type="transmembrane region" description="Helical" evidence="4">
    <location>
        <begin position="412"/>
        <end position="432"/>
    </location>
</feature>
<dbReference type="EMBL" id="CAUEEQ010020682">
    <property type="protein sequence ID" value="CAJ0943037.1"/>
    <property type="molecule type" value="Genomic_DNA"/>
</dbReference>
<accession>A0ABN9LIY5</accession>